<feature type="compositionally biased region" description="Basic and acidic residues" evidence="1">
    <location>
        <begin position="86"/>
        <end position="108"/>
    </location>
</feature>
<evidence type="ECO:0000256" key="1">
    <source>
        <dbReference type="SAM" id="MobiDB-lite"/>
    </source>
</evidence>
<keyword evidence="3" id="KW-1185">Reference proteome</keyword>
<dbReference type="EMBL" id="MCGO01000006">
    <property type="protein sequence ID" value="ORY50973.1"/>
    <property type="molecule type" value="Genomic_DNA"/>
</dbReference>
<accession>A0A1Y2CVD9</accession>
<feature type="region of interest" description="Disordered" evidence="1">
    <location>
        <begin position="1"/>
        <end position="172"/>
    </location>
</feature>
<name>A0A1Y2CVD9_9FUNG</name>
<comment type="caution">
    <text evidence="2">The sequence shown here is derived from an EMBL/GenBank/DDBJ whole genome shotgun (WGS) entry which is preliminary data.</text>
</comment>
<sequence>MQQERVLQMEQPAGRRELNGRLASCRIGPPQQRRELTQQNRTNETVQHNREQNSRDVQQRERDQRRDFQQREQGDRGQKGEAFQPNDRRQQNRDHQPRDFTNRQDQSRDTQYQNRGSTGEQTSSEHRQEPQVQIITPRRDDSLLVSFEMTPEPETPPLPKRSITKSPEPTPRPFVAQEQVAAPPQQQPAPPVPQFYNAHRGAGGIFEEEDQVDYGDDDDEVEYSLDIGSRAVNGERTRSVLLNLTDGMQEGDGESGVVECEWDGGVGVRVGSVFGVL</sequence>
<feature type="compositionally biased region" description="Basic and acidic residues" evidence="1">
    <location>
        <begin position="47"/>
        <end position="79"/>
    </location>
</feature>
<feature type="compositionally biased region" description="Polar residues" evidence="1">
    <location>
        <begin position="37"/>
        <end position="46"/>
    </location>
</feature>
<organism evidence="2 3">
    <name type="scientific">Rhizoclosmatium globosum</name>
    <dbReference type="NCBI Taxonomy" id="329046"/>
    <lineage>
        <taxon>Eukaryota</taxon>
        <taxon>Fungi</taxon>
        <taxon>Fungi incertae sedis</taxon>
        <taxon>Chytridiomycota</taxon>
        <taxon>Chytridiomycota incertae sedis</taxon>
        <taxon>Chytridiomycetes</taxon>
        <taxon>Chytridiales</taxon>
        <taxon>Chytriomycetaceae</taxon>
        <taxon>Rhizoclosmatium</taxon>
    </lineage>
</organism>
<evidence type="ECO:0000313" key="2">
    <source>
        <dbReference type="EMBL" id="ORY50973.1"/>
    </source>
</evidence>
<evidence type="ECO:0000313" key="3">
    <source>
        <dbReference type="Proteomes" id="UP000193642"/>
    </source>
</evidence>
<gene>
    <name evidence="2" type="ORF">BCR33DRAFT_712927</name>
</gene>
<proteinExistence type="predicted"/>
<dbReference type="Proteomes" id="UP000193642">
    <property type="component" value="Unassembled WGS sequence"/>
</dbReference>
<feature type="compositionally biased region" description="Polar residues" evidence="1">
    <location>
        <begin position="109"/>
        <end position="122"/>
    </location>
</feature>
<reference evidence="2 3" key="1">
    <citation type="submission" date="2016-07" db="EMBL/GenBank/DDBJ databases">
        <title>Pervasive Adenine N6-methylation of Active Genes in Fungi.</title>
        <authorList>
            <consortium name="DOE Joint Genome Institute"/>
            <person name="Mondo S.J."/>
            <person name="Dannebaum R.O."/>
            <person name="Kuo R.C."/>
            <person name="Labutti K."/>
            <person name="Haridas S."/>
            <person name="Kuo A."/>
            <person name="Salamov A."/>
            <person name="Ahrendt S.R."/>
            <person name="Lipzen A."/>
            <person name="Sullivan W."/>
            <person name="Andreopoulos W.B."/>
            <person name="Clum A."/>
            <person name="Lindquist E."/>
            <person name="Daum C."/>
            <person name="Ramamoorthy G.K."/>
            <person name="Gryganskyi A."/>
            <person name="Culley D."/>
            <person name="Magnuson J.K."/>
            <person name="James T.Y."/>
            <person name="O'Malley M.A."/>
            <person name="Stajich J.E."/>
            <person name="Spatafora J.W."/>
            <person name="Visel A."/>
            <person name="Grigoriev I.V."/>
        </authorList>
    </citation>
    <scope>NUCLEOTIDE SEQUENCE [LARGE SCALE GENOMIC DNA]</scope>
    <source>
        <strain evidence="2 3">JEL800</strain>
    </source>
</reference>
<protein>
    <submittedName>
        <fullName evidence="2">Uncharacterized protein</fullName>
    </submittedName>
</protein>
<dbReference type="AlphaFoldDB" id="A0A1Y2CVD9"/>